<feature type="non-terminal residue" evidence="1">
    <location>
        <position position="141"/>
    </location>
</feature>
<accession>A0AAD8ADJ9</accession>
<comment type="caution">
    <text evidence="1">The sequence shown here is derived from an EMBL/GenBank/DDBJ whole genome shotgun (WGS) entry which is preliminary data.</text>
</comment>
<dbReference type="EMBL" id="JASPKZ010001948">
    <property type="protein sequence ID" value="KAJ9597004.1"/>
    <property type="molecule type" value="Genomic_DNA"/>
</dbReference>
<gene>
    <name evidence="1" type="ORF">L9F63_011947</name>
</gene>
<dbReference type="Proteomes" id="UP001233999">
    <property type="component" value="Unassembled WGS sequence"/>
</dbReference>
<reference evidence="1" key="2">
    <citation type="submission" date="2023-05" db="EMBL/GenBank/DDBJ databases">
        <authorList>
            <person name="Fouks B."/>
        </authorList>
    </citation>
    <scope>NUCLEOTIDE SEQUENCE</scope>
    <source>
        <strain evidence="1">Stay&amp;Tobe</strain>
        <tissue evidence="1">Testes</tissue>
    </source>
</reference>
<keyword evidence="2" id="KW-1185">Reference proteome</keyword>
<evidence type="ECO:0000313" key="1">
    <source>
        <dbReference type="EMBL" id="KAJ9597004.1"/>
    </source>
</evidence>
<name>A0AAD8ADJ9_DIPPU</name>
<feature type="non-terminal residue" evidence="1">
    <location>
        <position position="1"/>
    </location>
</feature>
<evidence type="ECO:0000313" key="2">
    <source>
        <dbReference type="Proteomes" id="UP001233999"/>
    </source>
</evidence>
<organism evidence="1 2">
    <name type="scientific">Diploptera punctata</name>
    <name type="common">Pacific beetle cockroach</name>
    <dbReference type="NCBI Taxonomy" id="6984"/>
    <lineage>
        <taxon>Eukaryota</taxon>
        <taxon>Metazoa</taxon>
        <taxon>Ecdysozoa</taxon>
        <taxon>Arthropoda</taxon>
        <taxon>Hexapoda</taxon>
        <taxon>Insecta</taxon>
        <taxon>Pterygota</taxon>
        <taxon>Neoptera</taxon>
        <taxon>Polyneoptera</taxon>
        <taxon>Dictyoptera</taxon>
        <taxon>Blattodea</taxon>
        <taxon>Blaberoidea</taxon>
        <taxon>Blaberidae</taxon>
        <taxon>Diplopterinae</taxon>
        <taxon>Diploptera</taxon>
    </lineage>
</organism>
<protein>
    <submittedName>
        <fullName evidence="1">Uncharacterized protein</fullName>
    </submittedName>
</protein>
<proteinExistence type="predicted"/>
<dbReference type="AlphaFoldDB" id="A0AAD8ADJ9"/>
<sequence>YGNKFVGALIFRTHAKKNGLTVGNDINPILTSINFSLLICILVYDLLTHSSLEAHTIREKLAEVGGRAANLNNGYKFASYVLAHYIVGLSSVWSVVSTTSLTVALWTRNEVLYVIHVTLCSVNVFRKTLFSECFRSFTDSP</sequence>
<reference evidence="1" key="1">
    <citation type="journal article" date="2023" name="IScience">
        <title>Live-bearing cockroach genome reveals convergent evolutionary mechanisms linked to viviparity in insects and beyond.</title>
        <authorList>
            <person name="Fouks B."/>
            <person name="Harrison M.C."/>
            <person name="Mikhailova A.A."/>
            <person name="Marchal E."/>
            <person name="English S."/>
            <person name="Carruthers M."/>
            <person name="Jennings E.C."/>
            <person name="Chiamaka E.L."/>
            <person name="Frigard R.A."/>
            <person name="Pippel M."/>
            <person name="Attardo G.M."/>
            <person name="Benoit J.B."/>
            <person name="Bornberg-Bauer E."/>
            <person name="Tobe S.S."/>
        </authorList>
    </citation>
    <scope>NUCLEOTIDE SEQUENCE</scope>
    <source>
        <strain evidence="1">Stay&amp;Tobe</strain>
    </source>
</reference>